<dbReference type="PANTHER" id="PTHR45339">
    <property type="entry name" value="HYBRID SIGNAL TRANSDUCTION HISTIDINE KINASE J"/>
    <property type="match status" value="1"/>
</dbReference>
<evidence type="ECO:0000259" key="4">
    <source>
        <dbReference type="PROSITE" id="PS50110"/>
    </source>
</evidence>
<dbReference type="Pfam" id="PF00072">
    <property type="entry name" value="Response_reg"/>
    <property type="match status" value="1"/>
</dbReference>
<dbReference type="GO" id="GO:0016301">
    <property type="term" value="F:kinase activity"/>
    <property type="evidence" value="ECO:0007669"/>
    <property type="project" value="UniProtKB-KW"/>
</dbReference>
<dbReference type="CDD" id="cd16936">
    <property type="entry name" value="HATPase_RsbW-like"/>
    <property type="match status" value="1"/>
</dbReference>
<name>A0A4R3JZ04_9PROT</name>
<dbReference type="SMART" id="SM00448">
    <property type="entry name" value="REC"/>
    <property type="match status" value="1"/>
</dbReference>
<dbReference type="OrthoDB" id="9811749at2"/>
<dbReference type="Gene3D" id="3.30.565.10">
    <property type="entry name" value="Histidine kinase-like ATPase, C-terminal domain"/>
    <property type="match status" value="1"/>
</dbReference>
<dbReference type="InterPro" id="IPR001932">
    <property type="entry name" value="PPM-type_phosphatase-like_dom"/>
</dbReference>
<protein>
    <submittedName>
        <fullName evidence="5">Histidine kinase-like protein</fullName>
    </submittedName>
</protein>
<dbReference type="AlphaFoldDB" id="A0A4R3JZ04"/>
<reference evidence="5 6" key="1">
    <citation type="submission" date="2019-03" db="EMBL/GenBank/DDBJ databases">
        <title>Genomic Encyclopedia of Type Strains, Phase IV (KMG-IV): sequencing the most valuable type-strain genomes for metagenomic binning, comparative biology and taxonomic classification.</title>
        <authorList>
            <person name="Goeker M."/>
        </authorList>
    </citation>
    <scope>NUCLEOTIDE SEQUENCE [LARGE SCALE GENOMIC DNA]</scope>
    <source>
        <strain evidence="5 6">DSM 103923</strain>
    </source>
</reference>
<dbReference type="SUPFAM" id="SSF55874">
    <property type="entry name" value="ATPase domain of HSP90 chaperone/DNA topoisomerase II/histidine kinase"/>
    <property type="match status" value="1"/>
</dbReference>
<evidence type="ECO:0000256" key="1">
    <source>
        <dbReference type="ARBA" id="ARBA00022553"/>
    </source>
</evidence>
<keyword evidence="6" id="KW-1185">Reference proteome</keyword>
<dbReference type="RefSeq" id="WP_126463758.1">
    <property type="nucleotide sequence ID" value="NZ_AP018721.1"/>
</dbReference>
<keyword evidence="5" id="KW-0808">Transferase</keyword>
<dbReference type="InterPro" id="IPR036457">
    <property type="entry name" value="PPM-type-like_dom_sf"/>
</dbReference>
<keyword evidence="5" id="KW-0418">Kinase</keyword>
<gene>
    <name evidence="5" type="ORF">EDC61_106150</name>
</gene>
<dbReference type="PANTHER" id="PTHR45339:SF1">
    <property type="entry name" value="HYBRID SIGNAL TRANSDUCTION HISTIDINE KINASE J"/>
    <property type="match status" value="1"/>
</dbReference>
<dbReference type="Gene3D" id="3.40.50.2300">
    <property type="match status" value="1"/>
</dbReference>
<dbReference type="InterPro" id="IPR011006">
    <property type="entry name" value="CheY-like_superfamily"/>
</dbReference>
<dbReference type="Proteomes" id="UP000295135">
    <property type="component" value="Unassembled WGS sequence"/>
</dbReference>
<comment type="caution">
    <text evidence="5">The sequence shown here is derived from an EMBL/GenBank/DDBJ whole genome shotgun (WGS) entry which is preliminary data.</text>
</comment>
<proteinExistence type="predicted"/>
<keyword evidence="2" id="KW-0902">Two-component regulatory system</keyword>
<dbReference type="InterPro" id="IPR036890">
    <property type="entry name" value="HATPase_C_sf"/>
</dbReference>
<feature type="domain" description="Response regulatory" evidence="4">
    <location>
        <begin position="5"/>
        <end position="123"/>
    </location>
</feature>
<feature type="modified residue" description="4-aspartylphosphate" evidence="3">
    <location>
        <position position="54"/>
    </location>
</feature>
<evidence type="ECO:0000313" key="6">
    <source>
        <dbReference type="Proteomes" id="UP000295135"/>
    </source>
</evidence>
<dbReference type="InterPro" id="IPR001789">
    <property type="entry name" value="Sig_transdc_resp-reg_receiver"/>
</dbReference>
<dbReference type="Gene3D" id="3.60.40.10">
    <property type="entry name" value="PPM-type phosphatase domain"/>
    <property type="match status" value="1"/>
</dbReference>
<dbReference type="PROSITE" id="PS50110">
    <property type="entry name" value="RESPONSE_REGULATORY"/>
    <property type="match status" value="1"/>
</dbReference>
<dbReference type="Pfam" id="PF07228">
    <property type="entry name" value="SpoIIE"/>
    <property type="match status" value="1"/>
</dbReference>
<dbReference type="SUPFAM" id="SSF52172">
    <property type="entry name" value="CheY-like"/>
    <property type="match status" value="1"/>
</dbReference>
<dbReference type="SMART" id="SM00331">
    <property type="entry name" value="PP2C_SIG"/>
    <property type="match status" value="1"/>
</dbReference>
<sequence length="566" mass="62424">MRPLKVLIVDDTLANAKLVETVVNRLGHTSILAENGQRALDLFESEQPDLVLMDVMMPVMDGITATQALRARLRSLNRWVPILLLSALDDISDIVRGLEAGADDYVVKPVNIQLLKAKLQNFTHQVEMQEQILRHTAELEHWHAMAQQQSELGSHIMDRLINAGGVSNALVSQFNIPADTFSGDLICAARTPDDITHLLLADATGHGLPAALSAIPIAGAFYRMTEKGFPISSIAREMNTKLRQFLPADRFVAATLAAIDVKDQVIEVWNGGNPSALLIGASGNLLKDWPSQHPPLGVLPEAAFSELVETISYKEDCNLLICSDGLWEAESPSGQRIDRGRILDLFAATDKDQHLTGLQSLVQNHLAGAPALDDISGLLAWIPIERRAVPRVEGGQAKPHLSHKGEWHLAISYWADELKYLDVVPDLLDLICQVQVLKPHKSSLFIVLSELFNNALDHGLLGLDSKLKASGDFEQYMQQREARLTELDDGRIDISFWLHNSDDATVLDIKLTDSGDGFDYERYLDEESLLRQTALPHGRGLALVRSLCSQLRYAGSGNQVIARYVL</sequence>
<accession>A0A4R3JZ04</accession>
<evidence type="ECO:0000256" key="2">
    <source>
        <dbReference type="ARBA" id="ARBA00023012"/>
    </source>
</evidence>
<organism evidence="5 6">
    <name type="scientific">Sulfuritortus calidifontis</name>
    <dbReference type="NCBI Taxonomy" id="1914471"/>
    <lineage>
        <taxon>Bacteria</taxon>
        <taxon>Pseudomonadati</taxon>
        <taxon>Pseudomonadota</taxon>
        <taxon>Betaproteobacteria</taxon>
        <taxon>Nitrosomonadales</taxon>
        <taxon>Thiobacillaceae</taxon>
        <taxon>Sulfuritortus</taxon>
    </lineage>
</organism>
<dbReference type="GO" id="GO:0000160">
    <property type="term" value="P:phosphorelay signal transduction system"/>
    <property type="evidence" value="ECO:0007669"/>
    <property type="project" value="UniProtKB-KW"/>
</dbReference>
<dbReference type="SUPFAM" id="SSF81606">
    <property type="entry name" value="PP2C-like"/>
    <property type="match status" value="1"/>
</dbReference>
<keyword evidence="1 3" id="KW-0597">Phosphoprotein</keyword>
<dbReference type="EMBL" id="SLZY01000006">
    <property type="protein sequence ID" value="TCS72234.1"/>
    <property type="molecule type" value="Genomic_DNA"/>
</dbReference>
<evidence type="ECO:0000256" key="3">
    <source>
        <dbReference type="PROSITE-ProRule" id="PRU00169"/>
    </source>
</evidence>
<evidence type="ECO:0000313" key="5">
    <source>
        <dbReference type="EMBL" id="TCS72234.1"/>
    </source>
</evidence>